<dbReference type="InterPro" id="IPR012678">
    <property type="entry name" value="Ribosomal_uL23/eL15/eS24_sf"/>
</dbReference>
<dbReference type="AlphaFoldDB" id="A0A291R7E8"/>
<evidence type="ECO:0000256" key="4">
    <source>
        <dbReference type="ARBA" id="ARBA00022980"/>
    </source>
</evidence>
<dbReference type="PANTHER" id="PTHR11620">
    <property type="entry name" value="60S RIBOSOMAL PROTEIN L23A"/>
    <property type="match status" value="1"/>
</dbReference>
<keyword evidence="8" id="KW-0934">Plastid</keyword>
<dbReference type="SUPFAM" id="SSF54189">
    <property type="entry name" value="Ribosomal proteins S24e, L23 and L15e"/>
    <property type="match status" value="1"/>
</dbReference>
<keyword evidence="4 6" id="KW-0689">Ribosomal protein</keyword>
<dbReference type="GO" id="GO:0003735">
    <property type="term" value="F:structural constituent of ribosome"/>
    <property type="evidence" value="ECO:0007669"/>
    <property type="project" value="InterPro"/>
</dbReference>
<dbReference type="GO" id="GO:0019843">
    <property type="term" value="F:rRNA binding"/>
    <property type="evidence" value="ECO:0007669"/>
    <property type="project" value="UniProtKB-UniRule"/>
</dbReference>
<protein>
    <recommendedName>
        <fullName evidence="6">Large ribosomal subunit protein uL23c</fullName>
    </recommendedName>
</protein>
<gene>
    <name evidence="6" type="primary">rpl23</name>
</gene>
<geneLocation type="chloroplast" evidence="8"/>
<organism evidence="8">
    <name type="scientific">Azolla nilotica</name>
    <dbReference type="NCBI Taxonomy" id="336974"/>
    <lineage>
        <taxon>Eukaryota</taxon>
        <taxon>Viridiplantae</taxon>
        <taxon>Streptophyta</taxon>
        <taxon>Embryophyta</taxon>
        <taxon>Tracheophyta</taxon>
        <taxon>Polypodiopsida</taxon>
        <taxon>Polypodiidae</taxon>
        <taxon>Salviniales</taxon>
        <taxon>Salviniaceae</taxon>
        <taxon>Azolla</taxon>
    </lineage>
</organism>
<reference evidence="8" key="1">
    <citation type="submission" date="2017-05" db="EMBL/GenBank/DDBJ databases">
        <authorList>
            <person name="Song R."/>
            <person name="Chenine A.L."/>
            <person name="Ruprecht R.M."/>
        </authorList>
    </citation>
    <scope>NUCLEOTIDE SEQUENCE</scope>
</reference>
<dbReference type="HAMAP" id="MF_01369_B">
    <property type="entry name" value="Ribosomal_uL23_B"/>
    <property type="match status" value="1"/>
</dbReference>
<keyword evidence="5 6" id="KW-0687">Ribonucleoprotein</keyword>
<dbReference type="InterPro" id="IPR012677">
    <property type="entry name" value="Nucleotide-bd_a/b_plait_sf"/>
</dbReference>
<dbReference type="GO" id="GO:1990904">
    <property type="term" value="C:ribonucleoprotein complex"/>
    <property type="evidence" value="ECO:0007669"/>
    <property type="project" value="UniProtKB-KW"/>
</dbReference>
<dbReference type="GO" id="GO:0009507">
    <property type="term" value="C:chloroplast"/>
    <property type="evidence" value="ECO:0007669"/>
    <property type="project" value="UniProtKB-SubCell"/>
</dbReference>
<comment type="subunit">
    <text evidence="6">Part of the 50S ribosomal subunit.</text>
</comment>
<evidence type="ECO:0000256" key="5">
    <source>
        <dbReference type="ARBA" id="ARBA00023274"/>
    </source>
</evidence>
<dbReference type="InterPro" id="IPR001014">
    <property type="entry name" value="Ribosomal_uL23_CS"/>
</dbReference>
<evidence type="ECO:0000256" key="6">
    <source>
        <dbReference type="HAMAP-Rule" id="MF_01369"/>
    </source>
</evidence>
<evidence type="ECO:0000256" key="2">
    <source>
        <dbReference type="ARBA" id="ARBA00022730"/>
    </source>
</evidence>
<evidence type="ECO:0000256" key="7">
    <source>
        <dbReference type="RuleBase" id="RU003934"/>
    </source>
</evidence>
<dbReference type="GO" id="GO:0005840">
    <property type="term" value="C:ribosome"/>
    <property type="evidence" value="ECO:0007669"/>
    <property type="project" value="UniProtKB-KW"/>
</dbReference>
<accession>A0A291R7E8</accession>
<dbReference type="PROSITE" id="PS00050">
    <property type="entry name" value="RIBOSOMAL_L23"/>
    <property type="match status" value="1"/>
</dbReference>
<dbReference type="Gene3D" id="3.30.70.330">
    <property type="match status" value="1"/>
</dbReference>
<evidence type="ECO:0000313" key="8">
    <source>
        <dbReference type="EMBL" id="ATL58332.1"/>
    </source>
</evidence>
<dbReference type="Pfam" id="PF00276">
    <property type="entry name" value="Ribosomal_L23"/>
    <property type="match status" value="1"/>
</dbReference>
<dbReference type="InterPro" id="IPR013025">
    <property type="entry name" value="Ribosomal_uL23-like"/>
</dbReference>
<keyword evidence="2 6" id="KW-0699">rRNA-binding</keyword>
<comment type="subcellular location">
    <subcellularLocation>
        <location evidence="6">Plastid</location>
        <location evidence="6">Chloroplast</location>
    </subcellularLocation>
</comment>
<evidence type="ECO:0000256" key="3">
    <source>
        <dbReference type="ARBA" id="ARBA00022884"/>
    </source>
</evidence>
<evidence type="ECO:0000256" key="1">
    <source>
        <dbReference type="ARBA" id="ARBA00006700"/>
    </source>
</evidence>
<dbReference type="GO" id="GO:0006412">
    <property type="term" value="P:translation"/>
    <property type="evidence" value="ECO:0007669"/>
    <property type="project" value="UniProtKB-UniRule"/>
</dbReference>
<keyword evidence="3 6" id="KW-0694">RNA-binding</keyword>
<name>A0A291R7E8_9MONI</name>
<sequence length="95" mass="11325">MDIFKNQVLTGKSIRSLQNNQYTFDVNPEITKVEMKSWVEKFFNVKVRSINSLCLPSKNKKQRASNRLRFSGYTRRKRMIVTLQDNYSIPLFFNQ</sequence>
<keyword evidence="8" id="KW-0150">Chloroplast</keyword>
<dbReference type="EMBL" id="MF177090">
    <property type="protein sequence ID" value="ATL58332.1"/>
    <property type="molecule type" value="Genomic_DNA"/>
</dbReference>
<proteinExistence type="inferred from homology"/>
<comment type="function">
    <text evidence="6">Binds to 23S rRNA.</text>
</comment>
<comment type="similarity">
    <text evidence="1 6 7">Belongs to the universal ribosomal protein uL23 family.</text>
</comment>